<evidence type="ECO:0000259" key="4">
    <source>
        <dbReference type="Pfam" id="PF07978"/>
    </source>
</evidence>
<dbReference type="SUPFAM" id="SSF54909">
    <property type="entry name" value="Dimeric alpha+beta barrel"/>
    <property type="match status" value="2"/>
</dbReference>
<evidence type="ECO:0000256" key="3">
    <source>
        <dbReference type="SAM" id="MobiDB-lite"/>
    </source>
</evidence>
<dbReference type="GO" id="GO:0005739">
    <property type="term" value="C:mitochondrion"/>
    <property type="evidence" value="ECO:0007669"/>
    <property type="project" value="TreeGrafter"/>
</dbReference>
<dbReference type="Pfam" id="PF07978">
    <property type="entry name" value="NIPSNAP"/>
    <property type="match status" value="1"/>
</dbReference>
<feature type="compositionally biased region" description="Low complexity" evidence="3">
    <location>
        <begin position="357"/>
        <end position="373"/>
    </location>
</feature>
<reference evidence="5 6" key="1">
    <citation type="submission" date="2013-07" db="EMBL/GenBank/DDBJ databases">
        <title>The Genome Sequence of Cryptococcus heveanensis BCC8398.</title>
        <authorList>
            <consortium name="The Broad Institute Genome Sequencing Platform"/>
            <person name="Cuomo C."/>
            <person name="Litvintseva A."/>
            <person name="Chen Y."/>
            <person name="Heitman J."/>
            <person name="Sun S."/>
            <person name="Springer D."/>
            <person name="Dromer F."/>
            <person name="Young S.K."/>
            <person name="Zeng Q."/>
            <person name="Gargeya S."/>
            <person name="Fitzgerald M."/>
            <person name="Abouelleil A."/>
            <person name="Alvarado L."/>
            <person name="Berlin A.M."/>
            <person name="Chapman S.B."/>
            <person name="Dewar J."/>
            <person name="Goldberg J."/>
            <person name="Griggs A."/>
            <person name="Gujja S."/>
            <person name="Hansen M."/>
            <person name="Howarth C."/>
            <person name="Imamovic A."/>
            <person name="Larimer J."/>
            <person name="McCowan C."/>
            <person name="Murphy C."/>
            <person name="Pearson M."/>
            <person name="Priest M."/>
            <person name="Roberts A."/>
            <person name="Saif S."/>
            <person name="Shea T."/>
            <person name="Sykes S."/>
            <person name="Wortman J."/>
            <person name="Nusbaum C."/>
            <person name="Birren B."/>
        </authorList>
    </citation>
    <scope>NUCLEOTIDE SEQUENCE [LARGE SCALE GENOMIC DNA]</scope>
    <source>
        <strain evidence="5 6">BCC8398</strain>
    </source>
</reference>
<name>A0A1B9GIG6_9TREE</name>
<feature type="region of interest" description="Disordered" evidence="3">
    <location>
        <begin position="295"/>
        <end position="323"/>
    </location>
</feature>
<comment type="similarity">
    <text evidence="1">Belongs to the NipSnap family.</text>
</comment>
<dbReference type="PANTHER" id="PTHR21017">
    <property type="entry name" value="NIPSNAP-RELATED"/>
    <property type="match status" value="1"/>
</dbReference>
<feature type="region of interest" description="Disordered" evidence="3">
    <location>
        <begin position="1124"/>
        <end position="1196"/>
    </location>
</feature>
<gene>
    <name evidence="5" type="ORF">I316_07528</name>
</gene>
<dbReference type="PANTHER" id="PTHR21017:SF17">
    <property type="entry name" value="PROTEIN NIPSNAP"/>
    <property type="match status" value="1"/>
</dbReference>
<feature type="compositionally biased region" description="Gly residues" evidence="3">
    <location>
        <begin position="1332"/>
        <end position="1343"/>
    </location>
</feature>
<proteinExistence type="inferred from homology"/>
<sequence length="1343" mass="149717">MSPTALARLGLRTAAQPAKRLLAPSSGALHTSSIVLRPDERVTPGGMRAENEPETDPKKGGEGFFGSLLYGSKEAKAEGLVQPSQATSHSKIVGRNKYVHEKITHHIIPSKRDEYLQAAEKYFQELLDHNGEYGRVKLTGSWESIVGTVGEFTHILEYEGYKGYDETIRALRHSKEMSSLHNNILPLIQSRQHQIISEFSFWPSSPPHDSGYPDGGIFEMRSYQLQPGKLLDWEYAWRKGLEARKRFVQPVGAFFSQVGQLHEVHHIWQYPDMETRKITREQAWSVGSWSDTVQEMTNGFGGGGIGSLPSSDVNPASQPDPRQRYPLAQQQQRLDQMPAHQYQEIPPPHNSQQGTASPPNQSQQQPRSAQSLSRGSNMTRALGDNAPISPPSQGSSSVGTRYDRLSGHPSEPVTAHSQRGFKSAWKGKEQDDDENRPPSSYPMSKSILKRPAQTVSSHLPTDQQRQGQEALTRPTAFIPDHQVHDPAHHTWKQPSRPSQSQLISSERSRGRSISGSRWEGGNSRPSGFNDDGPESAALFPQPAPRPLPNHSQPGQVFGYPRSRSVPSDAVRSIQAPEFNLPSPLPRHVQPETPTVASLDSYIEAKLSYILDPVQRIQAEKTLLREELGFSLQKLQLLRDEGVRSDRDLAQARQEVQAIRDRCHTLGTVFRRAFREHETAALAVQSSEEGRRRELDDQLHDLSESRNSLKQAVEEVANKTHGVSVVNTNLHTMVKSLNEEVKEFAIVAERLVQARKEKKAFEGLAESKDKELNEAHIVNASLEVKLEHWETMLGPDLTALKEKITKLDSKSEDLSPGLQTALDINLDLHNKLEAKEKELQEAIRAKETAETSRDVDVEKLEEIEAFIKARGYDVDDLESMIGQMEEKSLKELKEVTGRRDKEIKDLEYRVRALTAQTQLLEKQTGEMDNLRGSKEKQAADHAASLARLQAEVNRLQHDHVRIGEEHAERERTTRDKVHELSTQLAEMTSKCQRLETVAHEKDRTIVKLETKTHNMERQLATNEARFDGLQKQLEALVQHPAGLSSSTDENVIQRLKEELRSCQQELEQKKQADEDRKDTSLLDRHLNDGSTSEEMELVHYIESIAKSKHESEVEDLRARIHELQTKVKATSGRPAHATASLSLSKPTSETGEEEEPSGPPHFTLRGSVNAPYKSPLLGKAAQNAKSGQRNLPKTPAHAPALAAVEAMEVYGVDLDDDPQYDADCVAASDSVSATAANAAKRKSHDGGKASEKNDINAKRRKGGDDTNATASDIPAKTDRVTRSNSNQDPQHHFPASQNSKRDRDTAVKPLNSSQRGSKKRSIDNKDDEDFIPGTGGMKKSGGKR</sequence>
<feature type="coiled-coil region" evidence="2">
    <location>
        <begin position="691"/>
        <end position="718"/>
    </location>
</feature>
<protein>
    <submittedName>
        <fullName evidence="5">Nipsnap family protein</fullName>
    </submittedName>
</protein>
<feature type="compositionally biased region" description="Low complexity" evidence="3">
    <location>
        <begin position="511"/>
        <end position="521"/>
    </location>
</feature>
<feature type="compositionally biased region" description="Polar residues" evidence="3">
    <location>
        <begin position="308"/>
        <end position="317"/>
    </location>
</feature>
<evidence type="ECO:0000256" key="2">
    <source>
        <dbReference type="SAM" id="Coils"/>
    </source>
</evidence>
<evidence type="ECO:0000256" key="1">
    <source>
        <dbReference type="ARBA" id="ARBA00005291"/>
    </source>
</evidence>
<evidence type="ECO:0000313" key="5">
    <source>
        <dbReference type="EMBL" id="OCF30805.1"/>
    </source>
</evidence>
<dbReference type="InterPro" id="IPR011008">
    <property type="entry name" value="Dimeric_a/b-barrel"/>
</dbReference>
<keyword evidence="6" id="KW-1185">Reference proteome</keyword>
<feature type="region of interest" description="Disordered" evidence="3">
    <location>
        <begin position="1229"/>
        <end position="1343"/>
    </location>
</feature>
<dbReference type="InterPro" id="IPR012577">
    <property type="entry name" value="NIPSNAP"/>
</dbReference>
<feature type="region of interest" description="Disordered" evidence="3">
    <location>
        <begin position="342"/>
        <end position="570"/>
    </location>
</feature>
<organism evidence="5 6">
    <name type="scientific">Kwoniella heveanensis BCC8398</name>
    <dbReference type="NCBI Taxonomy" id="1296120"/>
    <lineage>
        <taxon>Eukaryota</taxon>
        <taxon>Fungi</taxon>
        <taxon>Dikarya</taxon>
        <taxon>Basidiomycota</taxon>
        <taxon>Agaricomycotina</taxon>
        <taxon>Tremellomycetes</taxon>
        <taxon>Tremellales</taxon>
        <taxon>Cryptococcaceae</taxon>
        <taxon>Kwoniella</taxon>
    </lineage>
</organism>
<feature type="region of interest" description="Disordered" evidence="3">
    <location>
        <begin position="1063"/>
        <end position="1089"/>
    </location>
</feature>
<feature type="compositionally biased region" description="Basic and acidic residues" evidence="3">
    <location>
        <begin position="1243"/>
        <end position="1256"/>
    </location>
</feature>
<feature type="coiled-coil region" evidence="2">
    <location>
        <begin position="824"/>
        <end position="851"/>
    </location>
</feature>
<feature type="compositionally biased region" description="Basic and acidic residues" evidence="3">
    <location>
        <begin position="1063"/>
        <end position="1086"/>
    </location>
</feature>
<evidence type="ECO:0000313" key="6">
    <source>
        <dbReference type="Proteomes" id="UP000092666"/>
    </source>
</evidence>
<feature type="compositionally biased region" description="Polar residues" evidence="3">
    <location>
        <begin position="453"/>
        <end position="469"/>
    </location>
</feature>
<feature type="compositionally biased region" description="Polar residues" evidence="3">
    <location>
        <begin position="492"/>
        <end position="502"/>
    </location>
</feature>
<dbReference type="Gene3D" id="3.30.70.100">
    <property type="match status" value="2"/>
</dbReference>
<dbReference type="EMBL" id="KV700141">
    <property type="protein sequence ID" value="OCF30805.1"/>
    <property type="molecule type" value="Genomic_DNA"/>
</dbReference>
<feature type="domain" description="NIPSNAP" evidence="4">
    <location>
        <begin position="218"/>
        <end position="298"/>
    </location>
</feature>
<reference evidence="6" key="2">
    <citation type="submission" date="2013-12" db="EMBL/GenBank/DDBJ databases">
        <title>Evolution of pathogenesis and genome organization in the Tremellales.</title>
        <authorList>
            <person name="Cuomo C."/>
            <person name="Litvintseva A."/>
            <person name="Heitman J."/>
            <person name="Chen Y."/>
            <person name="Sun S."/>
            <person name="Springer D."/>
            <person name="Dromer F."/>
            <person name="Young S."/>
            <person name="Zeng Q."/>
            <person name="Chapman S."/>
            <person name="Gujja S."/>
            <person name="Saif S."/>
            <person name="Birren B."/>
        </authorList>
    </citation>
    <scope>NUCLEOTIDE SEQUENCE [LARGE SCALE GENOMIC DNA]</scope>
    <source>
        <strain evidence="6">BCC8398</strain>
    </source>
</reference>
<dbReference type="GO" id="GO:0000423">
    <property type="term" value="P:mitophagy"/>
    <property type="evidence" value="ECO:0007669"/>
    <property type="project" value="UniProtKB-ARBA"/>
</dbReference>
<dbReference type="FunFam" id="3.30.70.100:FF:000004">
    <property type="entry name" value="NIPSNAP family protein"/>
    <property type="match status" value="1"/>
</dbReference>
<dbReference type="STRING" id="1296120.A0A1B9GIG6"/>
<accession>A0A1B9GIG6</accession>
<dbReference type="OrthoDB" id="10262843at2759"/>
<feature type="region of interest" description="Disordered" evidence="3">
    <location>
        <begin position="38"/>
        <end position="62"/>
    </location>
</feature>
<dbReference type="InterPro" id="IPR051557">
    <property type="entry name" value="NipSnap_domain"/>
</dbReference>
<dbReference type="Proteomes" id="UP000092666">
    <property type="component" value="Unassembled WGS sequence"/>
</dbReference>
<keyword evidence="2" id="KW-0175">Coiled coil</keyword>
<feature type="compositionally biased region" description="Basic and acidic residues" evidence="3">
    <location>
        <begin position="49"/>
        <end position="61"/>
    </location>
</feature>